<protein>
    <recommendedName>
        <fullName evidence="3">TonB-dependent receptor</fullName>
    </recommendedName>
</protein>
<dbReference type="Proteomes" id="UP000027601">
    <property type="component" value="Unassembled WGS sequence"/>
</dbReference>
<comment type="caution">
    <text evidence="1">The sequence shown here is derived from an EMBL/GenBank/DDBJ whole genome shotgun (WGS) entry which is preliminary data.</text>
</comment>
<organism evidence="1 2">
    <name type="scientific">Bacteroides graminisolvens DSM 19988 = JCM 15093</name>
    <dbReference type="NCBI Taxonomy" id="1121097"/>
    <lineage>
        <taxon>Bacteria</taxon>
        <taxon>Pseudomonadati</taxon>
        <taxon>Bacteroidota</taxon>
        <taxon>Bacteroidia</taxon>
        <taxon>Bacteroidales</taxon>
        <taxon>Bacteroidaceae</taxon>
        <taxon>Bacteroides</taxon>
    </lineage>
</organism>
<dbReference type="Pfam" id="PF13715">
    <property type="entry name" value="CarbopepD_reg_2"/>
    <property type="match status" value="1"/>
</dbReference>
<dbReference type="Gene3D" id="2.60.40.1120">
    <property type="entry name" value="Carboxypeptidase-like, regulatory domain"/>
    <property type="match status" value="1"/>
</dbReference>
<accession>A0A069CWG4</accession>
<reference evidence="1 2" key="1">
    <citation type="journal article" date="2015" name="Microbes Environ.">
        <title>Distribution and evolution of nitrogen fixation genes in the phylum bacteroidetes.</title>
        <authorList>
            <person name="Inoue J."/>
            <person name="Oshima K."/>
            <person name="Suda W."/>
            <person name="Sakamoto M."/>
            <person name="Iino T."/>
            <person name="Noda S."/>
            <person name="Hongoh Y."/>
            <person name="Hattori M."/>
            <person name="Ohkuma M."/>
        </authorList>
    </citation>
    <scope>NUCLEOTIDE SEQUENCE [LARGE SCALE GENOMIC DNA]</scope>
    <source>
        <strain evidence="1 2">JCM 15093</strain>
    </source>
</reference>
<dbReference type="SUPFAM" id="SSF56935">
    <property type="entry name" value="Porins"/>
    <property type="match status" value="1"/>
</dbReference>
<name>A0A069CWG4_9BACE</name>
<dbReference type="AlphaFoldDB" id="A0A069CWG4"/>
<dbReference type="eggNOG" id="COG4206">
    <property type="taxonomic scope" value="Bacteria"/>
</dbReference>
<dbReference type="InterPro" id="IPR008969">
    <property type="entry name" value="CarboxyPept-like_regulatory"/>
</dbReference>
<gene>
    <name evidence="1" type="ORF">JCM15093_5</name>
</gene>
<evidence type="ECO:0000313" key="2">
    <source>
        <dbReference type="Proteomes" id="UP000027601"/>
    </source>
</evidence>
<keyword evidence="2" id="KW-1185">Reference proteome</keyword>
<proteinExistence type="predicted"/>
<dbReference type="EMBL" id="BAJS01000001">
    <property type="protein sequence ID" value="GAK34933.1"/>
    <property type="molecule type" value="Genomic_DNA"/>
</dbReference>
<evidence type="ECO:0000313" key="1">
    <source>
        <dbReference type="EMBL" id="GAK34933.1"/>
    </source>
</evidence>
<sequence>MKKILIGMTMLFVGLLSVYAQNKNITVSGIVVEAETKEPILQATVRLLSLPDSTYVAGAATLAKGAFTLPKVSAGKYVLSVSYIGFKTRNVPVQLSSANTSKNVGTVALKTDAILLKEAVVTAEAPQVTVAEDTLVYNSSAYRVPQGAMLEELVKKLPGAQIADDGSITINGKTIKKIMVNGKEFFSQDTKVAMKNLPVEMIEKVKSYDKKSDLARITGIEDGEEETVLDLSVKKGMNQVGSVTWTWAMVAKKGTSARLC</sequence>
<dbReference type="SUPFAM" id="SSF49464">
    <property type="entry name" value="Carboxypeptidase regulatory domain-like"/>
    <property type="match status" value="1"/>
</dbReference>
<evidence type="ECO:0008006" key="3">
    <source>
        <dbReference type="Google" id="ProtNLM"/>
    </source>
</evidence>